<accession>A0A0F7KDN8</accession>
<name>A0A0F7KDN8_9PROT</name>
<dbReference type="OrthoDB" id="5460653at2"/>
<dbReference type="Pfam" id="PF06252">
    <property type="entry name" value="GemA"/>
    <property type="match status" value="1"/>
</dbReference>
<dbReference type="KEGG" id="nco:AAW31_04825"/>
<evidence type="ECO:0000313" key="1">
    <source>
        <dbReference type="EMBL" id="AKH37278.1"/>
    </source>
</evidence>
<proteinExistence type="predicted"/>
<reference evidence="1 3" key="2">
    <citation type="journal article" date="2016" name="Genome Announc.">
        <title>Genome Sequence of Nitrosomonas communis Strain Nm2, a Mesophilic Ammonia-Oxidizing Bacterium Isolated from Mediterranean Soil.</title>
        <authorList>
            <person name="Kozlowski J.A."/>
            <person name="Kits K.D."/>
            <person name="Stein L.Y."/>
        </authorList>
    </citation>
    <scope>NUCLEOTIDE SEQUENCE [LARGE SCALE GENOMIC DNA]</scope>
    <source>
        <strain evidence="1 3">Nm2</strain>
    </source>
</reference>
<dbReference type="Proteomes" id="UP000324176">
    <property type="component" value="Unassembled WGS sequence"/>
</dbReference>
<evidence type="ECO:0000313" key="3">
    <source>
        <dbReference type="Proteomes" id="UP000034156"/>
    </source>
</evidence>
<dbReference type="RefSeq" id="WP_046849367.1">
    <property type="nucleotide sequence ID" value="NZ_CP011451.1"/>
</dbReference>
<evidence type="ECO:0000313" key="4">
    <source>
        <dbReference type="Proteomes" id="UP000324176"/>
    </source>
</evidence>
<sequence length="143" mass="16435">MKTRLTAEEQRKRDIAQIHIAKAQLGMNDDTYRDMLFNVTGVRSSRELSATARLRVLQHLKEKGWKKKLPARAMLGAPKAGKASIQPLISKISALLTEMKLPWSYAHAIAKQMWQRERLEWCKPDELRAIITALTNRMKQQNA</sequence>
<protein>
    <submittedName>
        <fullName evidence="2">Phage gp16-like protein</fullName>
    </submittedName>
</protein>
<reference evidence="3" key="1">
    <citation type="submission" date="2015-05" db="EMBL/GenBank/DDBJ databases">
        <title>Draft genome of Nitrosomonas communis strain Nm2.</title>
        <authorList>
            <person name="Kozlowski J.A."/>
            <person name="Kits K.D."/>
            <person name="Stein L.Y."/>
        </authorList>
    </citation>
    <scope>NUCLEOTIDE SEQUENCE [LARGE SCALE GENOMIC DNA]</scope>
    <source>
        <strain evidence="3">Nm2</strain>
    </source>
</reference>
<gene>
    <name evidence="1" type="ORF">AAW31_04825</name>
    <name evidence="2" type="ORF">BCL69_103819</name>
</gene>
<reference evidence="2 4" key="3">
    <citation type="submission" date="2019-07" db="EMBL/GenBank/DDBJ databases">
        <title>Active sludge and wastewater microbial communities from Klosterneuburg, Austria.</title>
        <authorList>
            <person name="Wagner M."/>
        </authorList>
    </citation>
    <scope>NUCLEOTIDE SEQUENCE [LARGE SCALE GENOMIC DNA]</scope>
    <source>
        <strain evidence="2 4">Nm2</strain>
    </source>
</reference>
<dbReference type="InterPro" id="IPR009363">
    <property type="entry name" value="Phage_Mu_Gp16"/>
</dbReference>
<dbReference type="Proteomes" id="UP000034156">
    <property type="component" value="Chromosome"/>
</dbReference>
<dbReference type="PATRIC" id="fig|44574.3.peg.1170"/>
<dbReference type="EMBL" id="VNHT01000038">
    <property type="protein sequence ID" value="TYP84709.1"/>
    <property type="molecule type" value="Genomic_DNA"/>
</dbReference>
<evidence type="ECO:0000313" key="2">
    <source>
        <dbReference type="EMBL" id="TYP84709.1"/>
    </source>
</evidence>
<organism evidence="1 3">
    <name type="scientific">Nitrosomonas communis</name>
    <dbReference type="NCBI Taxonomy" id="44574"/>
    <lineage>
        <taxon>Bacteria</taxon>
        <taxon>Pseudomonadati</taxon>
        <taxon>Pseudomonadota</taxon>
        <taxon>Betaproteobacteria</taxon>
        <taxon>Nitrosomonadales</taxon>
        <taxon>Nitrosomonadaceae</taxon>
        <taxon>Nitrosomonas</taxon>
    </lineage>
</organism>
<dbReference type="EMBL" id="CP011451">
    <property type="protein sequence ID" value="AKH37278.1"/>
    <property type="molecule type" value="Genomic_DNA"/>
</dbReference>
<keyword evidence="3" id="KW-1185">Reference proteome</keyword>
<dbReference type="AlphaFoldDB" id="A0A0F7KDN8"/>